<organism evidence="9 10">
    <name type="scientific">Acidiphilium acidophilum</name>
    <name type="common">Thiobacillus acidophilus</name>
    <dbReference type="NCBI Taxonomy" id="76588"/>
    <lineage>
        <taxon>Bacteria</taxon>
        <taxon>Pseudomonadati</taxon>
        <taxon>Pseudomonadota</taxon>
        <taxon>Alphaproteobacteria</taxon>
        <taxon>Acetobacterales</taxon>
        <taxon>Acidocellaceae</taxon>
        <taxon>Acidiphilium</taxon>
    </lineage>
</organism>
<dbReference type="NCBIfam" id="TIGR00018">
    <property type="entry name" value="panC"/>
    <property type="match status" value="1"/>
</dbReference>
<dbReference type="Pfam" id="PF02569">
    <property type="entry name" value="Pantoate_ligase"/>
    <property type="match status" value="1"/>
</dbReference>
<dbReference type="InterPro" id="IPR042176">
    <property type="entry name" value="Pantoate_ligase_C"/>
</dbReference>
<evidence type="ECO:0000256" key="5">
    <source>
        <dbReference type="ARBA" id="ARBA00022741"/>
    </source>
</evidence>
<dbReference type="EC" id="6.3.2.1" evidence="8"/>
<dbReference type="InterPro" id="IPR003721">
    <property type="entry name" value="Pantoate_ligase"/>
</dbReference>
<name>A0AAW9DMK8_ACIAO</name>
<evidence type="ECO:0000256" key="7">
    <source>
        <dbReference type="ARBA" id="ARBA00048258"/>
    </source>
</evidence>
<dbReference type="RefSeq" id="WP_319613355.1">
    <property type="nucleotide sequence ID" value="NZ_JAWXYB010000018.1"/>
</dbReference>
<feature type="binding site" evidence="8">
    <location>
        <position position="154"/>
    </location>
    <ligand>
        <name>(R)-pantoate</name>
        <dbReference type="ChEBI" id="CHEBI:15980"/>
    </ligand>
</feature>
<evidence type="ECO:0000256" key="2">
    <source>
        <dbReference type="ARBA" id="ARBA00009256"/>
    </source>
</evidence>
<comment type="caution">
    <text evidence="8">Lacks conserved residue(s) required for the propagation of feature annotation.</text>
</comment>
<evidence type="ECO:0000313" key="10">
    <source>
        <dbReference type="Proteomes" id="UP001279553"/>
    </source>
</evidence>
<sequence>MQIARTHAQLIEARAALTARMQGGVALVPTMGALHEGHISLVRAARAAGFQVIASIFVNPTQFGPGEDFARYPRDESADCAMLAAAGCGAVWLPDVATMYPPDAATAIEVAGPALLWEGALRPGHFRGVATVVATLFGQVRPDSAWFGAKDWQQVQVIRRMVRDLLLPVAIKTAPTWRDVDGLAMSSRNRYLSAEDRARAPTLFRTLEAVQARLHQGDPLGPTLAAGRADLDMAGLAVDYLALVDEKTLQPLDRIAPDARLIAAARLGSTRLLDNLAL</sequence>
<gene>
    <name evidence="8 9" type="primary">panC</name>
    <name evidence="9" type="ORF">SIL87_06470</name>
</gene>
<evidence type="ECO:0000313" key="9">
    <source>
        <dbReference type="EMBL" id="MDX5930404.1"/>
    </source>
</evidence>
<dbReference type="SUPFAM" id="SSF52374">
    <property type="entry name" value="Nucleotidylyl transferase"/>
    <property type="match status" value="1"/>
</dbReference>
<feature type="binding site" evidence="8">
    <location>
        <begin position="31"/>
        <end position="38"/>
    </location>
    <ligand>
        <name>ATP</name>
        <dbReference type="ChEBI" id="CHEBI:30616"/>
    </ligand>
</feature>
<dbReference type="AlphaFoldDB" id="A0AAW9DMK8"/>
<dbReference type="PANTHER" id="PTHR21299:SF1">
    <property type="entry name" value="PANTOATE--BETA-ALANINE LIGASE"/>
    <property type="match status" value="1"/>
</dbReference>
<comment type="subunit">
    <text evidence="8">Homodimer.</text>
</comment>
<comment type="pathway">
    <text evidence="1 8">Cofactor biosynthesis; (R)-pantothenate biosynthesis; (R)-pantothenate from (R)-pantoate and beta-alanine: step 1/1.</text>
</comment>
<accession>A0AAW9DMK8</accession>
<dbReference type="GO" id="GO:0015940">
    <property type="term" value="P:pantothenate biosynthetic process"/>
    <property type="evidence" value="ECO:0007669"/>
    <property type="project" value="UniProtKB-UniRule"/>
</dbReference>
<dbReference type="Gene3D" id="3.30.1300.10">
    <property type="entry name" value="Pantoate-beta-alanine ligase, C-terminal domain"/>
    <property type="match status" value="1"/>
</dbReference>
<comment type="similarity">
    <text evidence="2 8">Belongs to the pantothenate synthetase family.</text>
</comment>
<protein>
    <recommendedName>
        <fullName evidence="8">Pantothenate synthetase</fullName>
        <shortName evidence="8">PS</shortName>
        <ecNumber evidence="8">6.3.2.1</ecNumber>
    </recommendedName>
    <alternativeName>
        <fullName evidence="8">Pantoate--beta-alanine ligase</fullName>
    </alternativeName>
    <alternativeName>
        <fullName evidence="8">Pantoate-activating enzyme</fullName>
    </alternativeName>
</protein>
<evidence type="ECO:0000256" key="8">
    <source>
        <dbReference type="HAMAP-Rule" id="MF_00158"/>
    </source>
</evidence>
<dbReference type="Gene3D" id="3.40.50.620">
    <property type="entry name" value="HUPs"/>
    <property type="match status" value="1"/>
</dbReference>
<dbReference type="InterPro" id="IPR014729">
    <property type="entry name" value="Rossmann-like_a/b/a_fold"/>
</dbReference>
<dbReference type="EMBL" id="JAWXYB010000018">
    <property type="protein sequence ID" value="MDX5930404.1"/>
    <property type="molecule type" value="Genomic_DNA"/>
</dbReference>
<comment type="caution">
    <text evidence="9">The sequence shown here is derived from an EMBL/GenBank/DDBJ whole genome shotgun (WGS) entry which is preliminary data.</text>
</comment>
<comment type="miscellaneous">
    <text evidence="8">The reaction proceeds by a bi uni uni bi ping pong mechanism.</text>
</comment>
<dbReference type="HAMAP" id="MF_00158">
    <property type="entry name" value="PanC"/>
    <property type="match status" value="1"/>
</dbReference>
<evidence type="ECO:0000256" key="4">
    <source>
        <dbReference type="ARBA" id="ARBA00022655"/>
    </source>
</evidence>
<comment type="subcellular location">
    <subcellularLocation>
        <location evidence="8">Cytoplasm</location>
    </subcellularLocation>
</comment>
<dbReference type="CDD" id="cd00560">
    <property type="entry name" value="PanC"/>
    <property type="match status" value="1"/>
</dbReference>
<feature type="active site" description="Proton donor" evidence="8">
    <location>
        <position position="38"/>
    </location>
</feature>
<evidence type="ECO:0000256" key="3">
    <source>
        <dbReference type="ARBA" id="ARBA00022598"/>
    </source>
</evidence>
<feature type="binding site" evidence="8">
    <location>
        <position position="62"/>
    </location>
    <ligand>
        <name>beta-alanine</name>
        <dbReference type="ChEBI" id="CHEBI:57966"/>
    </ligand>
</feature>
<feature type="binding site" evidence="8">
    <location>
        <begin position="148"/>
        <end position="151"/>
    </location>
    <ligand>
        <name>ATP</name>
        <dbReference type="ChEBI" id="CHEBI:30616"/>
    </ligand>
</feature>
<dbReference type="GO" id="GO:0005524">
    <property type="term" value="F:ATP binding"/>
    <property type="evidence" value="ECO:0007669"/>
    <property type="project" value="UniProtKB-KW"/>
</dbReference>
<evidence type="ECO:0000256" key="6">
    <source>
        <dbReference type="ARBA" id="ARBA00022840"/>
    </source>
</evidence>
<dbReference type="PANTHER" id="PTHR21299">
    <property type="entry name" value="CYTIDYLATE KINASE/PANTOATE-BETA-ALANINE LIGASE"/>
    <property type="match status" value="1"/>
</dbReference>
<feature type="binding site" evidence="8">
    <location>
        <begin position="185"/>
        <end position="188"/>
    </location>
    <ligand>
        <name>ATP</name>
        <dbReference type="ChEBI" id="CHEBI:30616"/>
    </ligand>
</feature>
<dbReference type="GO" id="GO:0004592">
    <property type="term" value="F:pantoate-beta-alanine ligase activity"/>
    <property type="evidence" value="ECO:0007669"/>
    <property type="project" value="UniProtKB-UniRule"/>
</dbReference>
<reference evidence="9 10" key="1">
    <citation type="submission" date="2023-11" db="EMBL/GenBank/DDBJ databases">
        <title>MicrobeMod: A computational toolkit for identifying prokaryotic methylation and restriction-modification with nanopore sequencing.</title>
        <authorList>
            <person name="Crits-Christoph A."/>
            <person name="Kang S.C."/>
            <person name="Lee H."/>
            <person name="Ostrov N."/>
        </authorList>
    </citation>
    <scope>NUCLEOTIDE SEQUENCE [LARGE SCALE GENOMIC DNA]</scope>
    <source>
        <strain evidence="9 10">DSMZ 700</strain>
    </source>
</reference>
<keyword evidence="8" id="KW-0963">Cytoplasm</keyword>
<evidence type="ECO:0000256" key="1">
    <source>
        <dbReference type="ARBA" id="ARBA00004990"/>
    </source>
</evidence>
<keyword evidence="4 8" id="KW-0566">Pantothenate biosynthesis</keyword>
<dbReference type="Proteomes" id="UP001279553">
    <property type="component" value="Unassembled WGS sequence"/>
</dbReference>
<comment type="catalytic activity">
    <reaction evidence="7 8">
        <text>(R)-pantoate + beta-alanine + ATP = (R)-pantothenate + AMP + diphosphate + H(+)</text>
        <dbReference type="Rhea" id="RHEA:10912"/>
        <dbReference type="ChEBI" id="CHEBI:15378"/>
        <dbReference type="ChEBI" id="CHEBI:15980"/>
        <dbReference type="ChEBI" id="CHEBI:29032"/>
        <dbReference type="ChEBI" id="CHEBI:30616"/>
        <dbReference type="ChEBI" id="CHEBI:33019"/>
        <dbReference type="ChEBI" id="CHEBI:57966"/>
        <dbReference type="ChEBI" id="CHEBI:456215"/>
        <dbReference type="EC" id="6.3.2.1"/>
    </reaction>
</comment>
<keyword evidence="3 8" id="KW-0436">Ligase</keyword>
<proteinExistence type="inferred from homology"/>
<keyword evidence="5 8" id="KW-0547">Nucleotide-binding</keyword>
<keyword evidence="6 8" id="KW-0067">ATP-binding</keyword>
<keyword evidence="10" id="KW-1185">Reference proteome</keyword>
<dbReference type="GO" id="GO:0005829">
    <property type="term" value="C:cytosol"/>
    <property type="evidence" value="ECO:0007669"/>
    <property type="project" value="TreeGrafter"/>
</dbReference>
<feature type="binding site" evidence="8">
    <location>
        <position position="62"/>
    </location>
    <ligand>
        <name>(R)-pantoate</name>
        <dbReference type="ChEBI" id="CHEBI:15980"/>
    </ligand>
</feature>
<comment type="function">
    <text evidence="8">Catalyzes the condensation of pantoate with beta-alanine in an ATP-dependent reaction via a pantoyl-adenylate intermediate.</text>
</comment>